<accession>A0A645HXQ0</accession>
<dbReference type="Gene3D" id="1.10.10.10">
    <property type="entry name" value="Winged helix-like DNA-binding domain superfamily/Winged helix DNA-binding domain"/>
    <property type="match status" value="1"/>
</dbReference>
<dbReference type="InterPro" id="IPR036388">
    <property type="entry name" value="WH-like_DNA-bd_sf"/>
</dbReference>
<sequence>MSINKYFRHTPAFILLFLAQKPAYGALLFKRLDEEMPFNLIDTPALYRALNSLEKEGAIEAYWDTSEPGPAKKWYQITQKGMEKLSVLKQDIEKRKKDLDFFLETYGELQIWN</sequence>
<dbReference type="InterPro" id="IPR052509">
    <property type="entry name" value="Metal_resp_DNA-bind_regulator"/>
</dbReference>
<reference evidence="2" key="1">
    <citation type="submission" date="2019-08" db="EMBL/GenBank/DDBJ databases">
        <authorList>
            <person name="Kucharzyk K."/>
            <person name="Murdoch R.W."/>
            <person name="Higgins S."/>
            <person name="Loffler F."/>
        </authorList>
    </citation>
    <scope>NUCLEOTIDE SEQUENCE</scope>
</reference>
<dbReference type="Pfam" id="PF03551">
    <property type="entry name" value="PadR"/>
    <property type="match status" value="1"/>
</dbReference>
<comment type="caution">
    <text evidence="2">The sequence shown here is derived from an EMBL/GenBank/DDBJ whole genome shotgun (WGS) entry which is preliminary data.</text>
</comment>
<dbReference type="InterPro" id="IPR036390">
    <property type="entry name" value="WH_DNA-bd_sf"/>
</dbReference>
<name>A0A645HXQ0_9ZZZZ</name>
<dbReference type="PANTHER" id="PTHR33169:SF14">
    <property type="entry name" value="TRANSCRIPTIONAL REGULATOR RV3488"/>
    <property type="match status" value="1"/>
</dbReference>
<dbReference type="AlphaFoldDB" id="A0A645HXQ0"/>
<organism evidence="2">
    <name type="scientific">bioreactor metagenome</name>
    <dbReference type="NCBI Taxonomy" id="1076179"/>
    <lineage>
        <taxon>unclassified sequences</taxon>
        <taxon>metagenomes</taxon>
        <taxon>ecological metagenomes</taxon>
    </lineage>
</organism>
<feature type="domain" description="Transcription regulator PadR N-terminal" evidence="1">
    <location>
        <begin position="14"/>
        <end position="85"/>
    </location>
</feature>
<evidence type="ECO:0000313" key="2">
    <source>
        <dbReference type="EMBL" id="MPN43815.1"/>
    </source>
</evidence>
<protein>
    <recommendedName>
        <fullName evidence="1">Transcription regulator PadR N-terminal domain-containing protein</fullName>
    </recommendedName>
</protein>
<dbReference type="PANTHER" id="PTHR33169">
    <property type="entry name" value="PADR-FAMILY TRANSCRIPTIONAL REGULATOR"/>
    <property type="match status" value="1"/>
</dbReference>
<dbReference type="SUPFAM" id="SSF46785">
    <property type="entry name" value="Winged helix' DNA-binding domain"/>
    <property type="match status" value="1"/>
</dbReference>
<dbReference type="EMBL" id="VSSQ01102455">
    <property type="protein sequence ID" value="MPN43815.1"/>
    <property type="molecule type" value="Genomic_DNA"/>
</dbReference>
<proteinExistence type="predicted"/>
<gene>
    <name evidence="2" type="ORF">SDC9_191376</name>
</gene>
<dbReference type="InterPro" id="IPR005149">
    <property type="entry name" value="Tscrpt_reg_PadR_N"/>
</dbReference>
<evidence type="ECO:0000259" key="1">
    <source>
        <dbReference type="Pfam" id="PF03551"/>
    </source>
</evidence>